<evidence type="ECO:0000313" key="3">
    <source>
        <dbReference type="Proteomes" id="UP000631300"/>
    </source>
</evidence>
<sequence length="264" mass="30752">MLKMPSILRITSFFFAALFICSAQGSEFISIDDSRFSEPLTFRISLPESYNKKTDKRYTLLFDFHYYGHTYLNGMHDWLSHNGEWPWPETIIVTPVRGNPVGQLFDSSGEQTPLIDFFAESLLPRIDKQYRTNGYRIMSGFRVNATLVLSAMLSKPTLFDAYFAASPELKDDYAKIMSTLERKGVPEQMAGRYLLYSHGSSVKEQHQLQEYRQLHRLLQRTSDIAMKYDYRDFSEHEFMTLPLFTLLTGIERLYELNHSQGTKE</sequence>
<feature type="chain" id="PRO_5036882438" description="Esterase" evidence="1">
    <location>
        <begin position="26"/>
        <end position="264"/>
    </location>
</feature>
<evidence type="ECO:0000256" key="1">
    <source>
        <dbReference type="SAM" id="SignalP"/>
    </source>
</evidence>
<evidence type="ECO:0008006" key="4">
    <source>
        <dbReference type="Google" id="ProtNLM"/>
    </source>
</evidence>
<dbReference type="EMBL" id="BMXP01000001">
    <property type="protein sequence ID" value="GGW75948.1"/>
    <property type="molecule type" value="Genomic_DNA"/>
</dbReference>
<dbReference type="AlphaFoldDB" id="A0A918JDK3"/>
<gene>
    <name evidence="2" type="ORF">GCM10007391_05460</name>
</gene>
<dbReference type="Gene3D" id="3.40.50.1820">
    <property type="entry name" value="alpha/beta hydrolase"/>
    <property type="match status" value="1"/>
</dbReference>
<accession>A0A918JDK3</accession>
<dbReference type="Proteomes" id="UP000631300">
    <property type="component" value="Unassembled WGS sequence"/>
</dbReference>
<dbReference type="SUPFAM" id="SSF53474">
    <property type="entry name" value="alpha/beta-Hydrolases"/>
    <property type="match status" value="1"/>
</dbReference>
<dbReference type="InterPro" id="IPR029058">
    <property type="entry name" value="AB_hydrolase_fold"/>
</dbReference>
<proteinExistence type="predicted"/>
<reference evidence="2" key="2">
    <citation type="submission" date="2020-09" db="EMBL/GenBank/DDBJ databases">
        <authorList>
            <person name="Sun Q."/>
            <person name="Kim S."/>
        </authorList>
    </citation>
    <scope>NUCLEOTIDE SEQUENCE</scope>
    <source>
        <strain evidence="2">KCTC 22164</strain>
    </source>
</reference>
<name>A0A918JDK3_9ALTE</name>
<keyword evidence="3" id="KW-1185">Reference proteome</keyword>
<organism evidence="2 3">
    <name type="scientific">Alteromonas halophila</name>
    <dbReference type="NCBI Taxonomy" id="516698"/>
    <lineage>
        <taxon>Bacteria</taxon>
        <taxon>Pseudomonadati</taxon>
        <taxon>Pseudomonadota</taxon>
        <taxon>Gammaproteobacteria</taxon>
        <taxon>Alteromonadales</taxon>
        <taxon>Alteromonadaceae</taxon>
        <taxon>Alteromonas/Salinimonas group</taxon>
        <taxon>Alteromonas</taxon>
    </lineage>
</organism>
<keyword evidence="1" id="KW-0732">Signal</keyword>
<reference evidence="2" key="1">
    <citation type="journal article" date="2014" name="Int. J. Syst. Evol. Microbiol.">
        <title>Complete genome sequence of Corynebacterium casei LMG S-19264T (=DSM 44701T), isolated from a smear-ripened cheese.</title>
        <authorList>
            <consortium name="US DOE Joint Genome Institute (JGI-PGF)"/>
            <person name="Walter F."/>
            <person name="Albersmeier A."/>
            <person name="Kalinowski J."/>
            <person name="Ruckert C."/>
        </authorList>
    </citation>
    <scope>NUCLEOTIDE SEQUENCE</scope>
    <source>
        <strain evidence="2">KCTC 22164</strain>
    </source>
</reference>
<evidence type="ECO:0000313" key="2">
    <source>
        <dbReference type="EMBL" id="GGW75948.1"/>
    </source>
</evidence>
<feature type="signal peptide" evidence="1">
    <location>
        <begin position="1"/>
        <end position="25"/>
    </location>
</feature>
<protein>
    <recommendedName>
        <fullName evidence="4">Esterase</fullName>
    </recommendedName>
</protein>
<comment type="caution">
    <text evidence="2">The sequence shown here is derived from an EMBL/GenBank/DDBJ whole genome shotgun (WGS) entry which is preliminary data.</text>
</comment>